<protein>
    <submittedName>
        <fullName evidence="1">Uncharacterized protein</fullName>
    </submittedName>
</protein>
<evidence type="ECO:0000313" key="1">
    <source>
        <dbReference type="EMBL" id="QDU45656.1"/>
    </source>
</evidence>
<dbReference type="Proteomes" id="UP000319383">
    <property type="component" value="Chromosome"/>
</dbReference>
<name>A0A517ZT46_9PLAN</name>
<reference evidence="1 2" key="1">
    <citation type="submission" date="2019-02" db="EMBL/GenBank/DDBJ databases">
        <title>Deep-cultivation of Planctomycetes and their phenomic and genomic characterization uncovers novel biology.</title>
        <authorList>
            <person name="Wiegand S."/>
            <person name="Jogler M."/>
            <person name="Boedeker C."/>
            <person name="Pinto D."/>
            <person name="Vollmers J."/>
            <person name="Rivas-Marin E."/>
            <person name="Kohn T."/>
            <person name="Peeters S.H."/>
            <person name="Heuer A."/>
            <person name="Rast P."/>
            <person name="Oberbeckmann S."/>
            <person name="Bunk B."/>
            <person name="Jeske O."/>
            <person name="Meyerdierks A."/>
            <person name="Storesund J.E."/>
            <person name="Kallscheuer N."/>
            <person name="Luecker S."/>
            <person name="Lage O.M."/>
            <person name="Pohl T."/>
            <person name="Merkel B.J."/>
            <person name="Hornburger P."/>
            <person name="Mueller R.-W."/>
            <person name="Bruemmer F."/>
            <person name="Labrenz M."/>
            <person name="Spormann A.M."/>
            <person name="Op den Camp H."/>
            <person name="Overmann J."/>
            <person name="Amann R."/>
            <person name="Jetten M.S.M."/>
            <person name="Mascher T."/>
            <person name="Medema M.H."/>
            <person name="Devos D.P."/>
            <person name="Kaster A.-K."/>
            <person name="Ovreas L."/>
            <person name="Rohde M."/>
            <person name="Galperin M.Y."/>
            <person name="Jogler C."/>
        </authorList>
    </citation>
    <scope>NUCLEOTIDE SEQUENCE [LARGE SCALE GENOMIC DNA]</scope>
    <source>
        <strain evidence="1 2">Mal52</strain>
    </source>
</reference>
<gene>
    <name evidence="1" type="ORF">Mal52_41510</name>
</gene>
<accession>A0A517ZT46</accession>
<dbReference type="EMBL" id="CP036276">
    <property type="protein sequence ID" value="QDU45656.1"/>
    <property type="molecule type" value="Genomic_DNA"/>
</dbReference>
<keyword evidence="2" id="KW-1185">Reference proteome</keyword>
<sequence length="75" mass="8604">MVYGNLVENSIRDQQGARQITDPKSVRNGNKSIAVQYIANVVSMHRVWSQSQEINHEKSERHENGLSVFHPVFQI</sequence>
<evidence type="ECO:0000313" key="2">
    <source>
        <dbReference type="Proteomes" id="UP000319383"/>
    </source>
</evidence>
<dbReference type="KEGG" id="sdyn:Mal52_41510"/>
<dbReference type="AlphaFoldDB" id="A0A517ZT46"/>
<organism evidence="1 2">
    <name type="scientific">Symmachiella dynata</name>
    <dbReference type="NCBI Taxonomy" id="2527995"/>
    <lineage>
        <taxon>Bacteria</taxon>
        <taxon>Pseudomonadati</taxon>
        <taxon>Planctomycetota</taxon>
        <taxon>Planctomycetia</taxon>
        <taxon>Planctomycetales</taxon>
        <taxon>Planctomycetaceae</taxon>
        <taxon>Symmachiella</taxon>
    </lineage>
</organism>
<proteinExistence type="predicted"/>